<organism evidence="2 3">
    <name type="scientific">Candidatus Magasanikbacteria bacterium RIFCSPHIGHO2_02_FULL_51_14</name>
    <dbReference type="NCBI Taxonomy" id="1798683"/>
    <lineage>
        <taxon>Bacteria</taxon>
        <taxon>Candidatus Magasanikiibacteriota</taxon>
    </lineage>
</organism>
<dbReference type="InterPro" id="IPR017926">
    <property type="entry name" value="GATASE"/>
</dbReference>
<dbReference type="Pfam" id="PF00117">
    <property type="entry name" value="GATase"/>
    <property type="match status" value="1"/>
</dbReference>
<name>A0A1F6MEG0_9BACT</name>
<dbReference type="SUPFAM" id="SSF52317">
    <property type="entry name" value="Class I glutamine amidotransferase-like"/>
    <property type="match status" value="1"/>
</dbReference>
<accession>A0A1F6MEG0</accession>
<dbReference type="STRING" id="1798683.A3C90_00455"/>
<dbReference type="EMBL" id="MFQE01000057">
    <property type="protein sequence ID" value="OGH69940.1"/>
    <property type="molecule type" value="Genomic_DNA"/>
</dbReference>
<reference evidence="2 3" key="1">
    <citation type="journal article" date="2016" name="Nat. Commun.">
        <title>Thousands of microbial genomes shed light on interconnected biogeochemical processes in an aquifer system.</title>
        <authorList>
            <person name="Anantharaman K."/>
            <person name="Brown C.T."/>
            <person name="Hug L.A."/>
            <person name="Sharon I."/>
            <person name="Castelle C.J."/>
            <person name="Probst A.J."/>
            <person name="Thomas B.C."/>
            <person name="Singh A."/>
            <person name="Wilkins M.J."/>
            <person name="Karaoz U."/>
            <person name="Brodie E.L."/>
            <person name="Williams K.H."/>
            <person name="Hubbard S.S."/>
            <person name="Banfield J.F."/>
        </authorList>
    </citation>
    <scope>NUCLEOTIDE SEQUENCE [LARGE SCALE GENOMIC DNA]</scope>
</reference>
<protein>
    <recommendedName>
        <fullName evidence="1">Glutamine amidotransferase domain-containing protein</fullName>
    </recommendedName>
</protein>
<evidence type="ECO:0000313" key="3">
    <source>
        <dbReference type="Proteomes" id="UP000177457"/>
    </source>
</evidence>
<sequence>MIRKPEGYSPEFWQGQKAEFAKEAQAIERLREETKRFIRDQLTQDARILVFDLAGVQSPEQVGDEDLARQAREFQFGGVERATYGESIRQFLGFEERDPRVTIWEAAANQRIDRRSLPYPDIWVTSGGPAMPSELARGKETGNTQWLRRVVGVMKELRKARVPGLAICLGHQLWQYMEGAKVGPVGGGRREFGTPELYPAGIGEELQLLQGFWDERKATPMAASHSEGVRLPSKKEGVRAIAWNDYMKHQGFAHPLRKGQDVREADIEDELVVSLQNHPDVATHWAQVIKLVRGEAMMMEGLDPASILLKATPEAKKIWLNLLELTARRLKKRQKAGMHV</sequence>
<proteinExistence type="predicted"/>
<evidence type="ECO:0000313" key="2">
    <source>
        <dbReference type="EMBL" id="OGH69940.1"/>
    </source>
</evidence>
<comment type="caution">
    <text evidence="2">The sequence shown here is derived from an EMBL/GenBank/DDBJ whole genome shotgun (WGS) entry which is preliminary data.</text>
</comment>
<evidence type="ECO:0000259" key="1">
    <source>
        <dbReference type="Pfam" id="PF00117"/>
    </source>
</evidence>
<feature type="domain" description="Glutamine amidotransferase" evidence="1">
    <location>
        <begin position="99"/>
        <end position="254"/>
    </location>
</feature>
<dbReference type="InterPro" id="IPR029062">
    <property type="entry name" value="Class_I_gatase-like"/>
</dbReference>
<dbReference type="Gene3D" id="3.40.50.880">
    <property type="match status" value="1"/>
</dbReference>
<dbReference type="Proteomes" id="UP000177457">
    <property type="component" value="Unassembled WGS sequence"/>
</dbReference>
<dbReference type="AlphaFoldDB" id="A0A1F6MEG0"/>
<gene>
    <name evidence="2" type="ORF">A3C90_00455</name>
</gene>